<evidence type="ECO:0000256" key="8">
    <source>
        <dbReference type="ARBA" id="ARBA00022842"/>
    </source>
</evidence>
<evidence type="ECO:0000256" key="6">
    <source>
        <dbReference type="ARBA" id="ARBA00022741"/>
    </source>
</evidence>
<evidence type="ECO:0000313" key="14">
    <source>
        <dbReference type="EMBL" id="MBO8457908.1"/>
    </source>
</evidence>
<gene>
    <name evidence="10 14" type="primary">miaA</name>
    <name evidence="14" type="ORF">IAA81_06730</name>
</gene>
<proteinExistence type="inferred from homology"/>
<dbReference type="Gene3D" id="3.40.50.300">
    <property type="entry name" value="P-loop containing nucleotide triphosphate hydrolases"/>
    <property type="match status" value="1"/>
</dbReference>
<reference evidence="14" key="2">
    <citation type="journal article" date="2021" name="PeerJ">
        <title>Extensive microbial diversity within the chicken gut microbiome revealed by metagenomics and culture.</title>
        <authorList>
            <person name="Gilroy R."/>
            <person name="Ravi A."/>
            <person name="Getino M."/>
            <person name="Pursley I."/>
            <person name="Horton D.L."/>
            <person name="Alikhan N.F."/>
            <person name="Baker D."/>
            <person name="Gharbi K."/>
            <person name="Hall N."/>
            <person name="Watson M."/>
            <person name="Adriaenssens E.M."/>
            <person name="Foster-Nyarko E."/>
            <person name="Jarju S."/>
            <person name="Secka A."/>
            <person name="Antonio M."/>
            <person name="Oren A."/>
            <person name="Chaudhuri R.R."/>
            <person name="La Ragione R."/>
            <person name="Hildebrand F."/>
            <person name="Pallen M.J."/>
        </authorList>
    </citation>
    <scope>NUCLEOTIDE SEQUENCE</scope>
    <source>
        <strain evidence="14">10532</strain>
    </source>
</reference>
<evidence type="ECO:0000256" key="11">
    <source>
        <dbReference type="RuleBase" id="RU003783"/>
    </source>
</evidence>
<evidence type="ECO:0000256" key="13">
    <source>
        <dbReference type="RuleBase" id="RU003785"/>
    </source>
</evidence>
<evidence type="ECO:0000256" key="10">
    <source>
        <dbReference type="HAMAP-Rule" id="MF_00185"/>
    </source>
</evidence>
<comment type="similarity">
    <text evidence="3 10 13">Belongs to the IPP transferase family.</text>
</comment>
<evidence type="ECO:0000256" key="1">
    <source>
        <dbReference type="ARBA" id="ARBA00001946"/>
    </source>
</evidence>
<evidence type="ECO:0000256" key="9">
    <source>
        <dbReference type="ARBA" id="ARBA00049563"/>
    </source>
</evidence>
<keyword evidence="7 10" id="KW-0067">ATP-binding</keyword>
<organism evidence="14 15">
    <name type="scientific">Candidatus Gallitreponema excrementavium</name>
    <dbReference type="NCBI Taxonomy" id="2840840"/>
    <lineage>
        <taxon>Bacteria</taxon>
        <taxon>Pseudomonadati</taxon>
        <taxon>Spirochaetota</taxon>
        <taxon>Spirochaetia</taxon>
        <taxon>Spirochaetales</taxon>
        <taxon>Candidatus Gallitreponema</taxon>
    </lineage>
</organism>
<keyword evidence="8 10" id="KW-0460">Magnesium</keyword>
<dbReference type="PANTHER" id="PTHR11088">
    <property type="entry name" value="TRNA DIMETHYLALLYLTRANSFERASE"/>
    <property type="match status" value="1"/>
</dbReference>
<evidence type="ECO:0000256" key="4">
    <source>
        <dbReference type="ARBA" id="ARBA00022679"/>
    </source>
</evidence>
<dbReference type="InterPro" id="IPR039657">
    <property type="entry name" value="Dimethylallyltransferase"/>
</dbReference>
<dbReference type="InterPro" id="IPR027417">
    <property type="entry name" value="P-loop_NTPase"/>
</dbReference>
<dbReference type="GO" id="GO:0005524">
    <property type="term" value="F:ATP binding"/>
    <property type="evidence" value="ECO:0007669"/>
    <property type="project" value="UniProtKB-UniRule"/>
</dbReference>
<feature type="site" description="Interaction with substrate tRNA" evidence="10">
    <location>
        <position position="117"/>
    </location>
</feature>
<feature type="binding site" evidence="10">
    <location>
        <begin position="4"/>
        <end position="11"/>
    </location>
    <ligand>
        <name>ATP</name>
        <dbReference type="ChEBI" id="CHEBI:30616"/>
    </ligand>
</feature>
<dbReference type="HAMAP" id="MF_00185">
    <property type="entry name" value="IPP_trans"/>
    <property type="match status" value="1"/>
</dbReference>
<dbReference type="NCBIfam" id="TIGR00174">
    <property type="entry name" value="miaA"/>
    <property type="match status" value="1"/>
</dbReference>
<evidence type="ECO:0000256" key="5">
    <source>
        <dbReference type="ARBA" id="ARBA00022694"/>
    </source>
</evidence>
<dbReference type="SUPFAM" id="SSF52540">
    <property type="entry name" value="P-loop containing nucleoside triphosphate hydrolases"/>
    <property type="match status" value="1"/>
</dbReference>
<dbReference type="GO" id="GO:0006400">
    <property type="term" value="P:tRNA modification"/>
    <property type="evidence" value="ECO:0007669"/>
    <property type="project" value="TreeGrafter"/>
</dbReference>
<evidence type="ECO:0000256" key="7">
    <source>
        <dbReference type="ARBA" id="ARBA00022840"/>
    </source>
</evidence>
<evidence type="ECO:0000256" key="3">
    <source>
        <dbReference type="ARBA" id="ARBA00005842"/>
    </source>
</evidence>
<comment type="function">
    <text evidence="2 10 12">Catalyzes the transfer of a dimethylallyl group onto the adenine at position 37 in tRNAs that read codons beginning with uridine, leading to the formation of N6-(dimethylallyl)adenosine (i(6)A).</text>
</comment>
<dbReference type="PANTHER" id="PTHR11088:SF60">
    <property type="entry name" value="TRNA DIMETHYLALLYLTRANSFERASE"/>
    <property type="match status" value="1"/>
</dbReference>
<comment type="caution">
    <text evidence="14">The sequence shown here is derived from an EMBL/GenBank/DDBJ whole genome shotgun (WGS) entry which is preliminary data.</text>
</comment>
<evidence type="ECO:0000256" key="2">
    <source>
        <dbReference type="ARBA" id="ARBA00003213"/>
    </source>
</evidence>
<dbReference type="InterPro" id="IPR018022">
    <property type="entry name" value="IPT"/>
</dbReference>
<name>A0A9D9N2N1_9SPIR</name>
<feature type="binding site" evidence="10">
    <location>
        <begin position="6"/>
        <end position="11"/>
    </location>
    <ligand>
        <name>substrate</name>
    </ligand>
</feature>
<dbReference type="Proteomes" id="UP000823638">
    <property type="component" value="Unassembled WGS sequence"/>
</dbReference>
<evidence type="ECO:0000256" key="12">
    <source>
        <dbReference type="RuleBase" id="RU003784"/>
    </source>
</evidence>
<dbReference type="GO" id="GO:0052381">
    <property type="term" value="F:tRNA dimethylallyltransferase activity"/>
    <property type="evidence" value="ECO:0007669"/>
    <property type="project" value="UniProtKB-UniRule"/>
</dbReference>
<protein>
    <recommendedName>
        <fullName evidence="10">tRNA dimethylallyltransferase</fullName>
        <ecNumber evidence="10">2.5.1.75</ecNumber>
    </recommendedName>
    <alternativeName>
        <fullName evidence="10">Dimethylallyl diphosphate:tRNA dimethylallyltransferase</fullName>
        <shortName evidence="10">DMAPP:tRNA dimethylallyltransferase</shortName>
        <shortName evidence="10">DMATase</shortName>
    </alternativeName>
    <alternativeName>
        <fullName evidence="10">Isopentenyl-diphosphate:tRNA isopentenyltransferase</fullName>
        <shortName evidence="10">IPP transferase</shortName>
        <shortName evidence="10">IPPT</shortName>
        <shortName evidence="10">IPTase</shortName>
    </alternativeName>
</protein>
<dbReference type="EMBL" id="JADIMM010000080">
    <property type="protein sequence ID" value="MBO8457908.1"/>
    <property type="molecule type" value="Genomic_DNA"/>
</dbReference>
<accession>A0A9D9N2N1</accession>
<keyword evidence="6 10" id="KW-0547">Nucleotide-binding</keyword>
<feature type="region of interest" description="Interaction with substrate tRNA" evidence="10">
    <location>
        <begin position="29"/>
        <end position="32"/>
    </location>
</feature>
<sequence length="305" mass="35575">MIVGPTACGKTSLAVKLSEKYGGEIISADSRQVYKGLDLGSGKDLGEYGYIEYHLIDVASPMEEFNLFEWRKMAIEAWKEIRERKRLPVFCGGTGMYLDSIVRNYRLFEVPSNPDLRQKLSGFSMEELQAYYRSLNPAMHNETDLTERHRLLRAIEIFEYSQKQQDKNGPEPVCDIVGESLEIKPLIIGIKIPREELRKRILLRLDQRFEAGLIDEVKNLNLQGVSWQRLERFGLEYRFVAEYLQGKVPSFDELRNRLFIAIRQFAKRQDTWFRGMERKGVKINWITGDFFLNSVNIIEQSLFID</sequence>
<dbReference type="Pfam" id="PF01715">
    <property type="entry name" value="IPPT"/>
    <property type="match status" value="1"/>
</dbReference>
<dbReference type="AlphaFoldDB" id="A0A9D9N2N1"/>
<keyword evidence="5 10" id="KW-0819">tRNA processing</keyword>
<comment type="cofactor">
    <cofactor evidence="1 10">
        <name>Mg(2+)</name>
        <dbReference type="ChEBI" id="CHEBI:18420"/>
    </cofactor>
</comment>
<keyword evidence="4 10" id="KW-0808">Transferase</keyword>
<dbReference type="EC" id="2.5.1.75" evidence="10"/>
<feature type="site" description="Interaction with substrate tRNA" evidence="10">
    <location>
        <position position="94"/>
    </location>
</feature>
<reference evidence="14" key="1">
    <citation type="submission" date="2020-10" db="EMBL/GenBank/DDBJ databases">
        <authorList>
            <person name="Gilroy R."/>
        </authorList>
    </citation>
    <scope>NUCLEOTIDE SEQUENCE</scope>
    <source>
        <strain evidence="14">10532</strain>
    </source>
</reference>
<comment type="caution">
    <text evidence="10">Lacks conserved residue(s) required for the propagation of feature annotation.</text>
</comment>
<evidence type="ECO:0000313" key="15">
    <source>
        <dbReference type="Proteomes" id="UP000823638"/>
    </source>
</evidence>
<comment type="subunit">
    <text evidence="10">Monomer.</text>
</comment>
<comment type="catalytic activity">
    <reaction evidence="9 10 11">
        <text>adenosine(37) in tRNA + dimethylallyl diphosphate = N(6)-dimethylallyladenosine(37) in tRNA + diphosphate</text>
        <dbReference type="Rhea" id="RHEA:26482"/>
        <dbReference type="Rhea" id="RHEA-COMP:10162"/>
        <dbReference type="Rhea" id="RHEA-COMP:10375"/>
        <dbReference type="ChEBI" id="CHEBI:33019"/>
        <dbReference type="ChEBI" id="CHEBI:57623"/>
        <dbReference type="ChEBI" id="CHEBI:74411"/>
        <dbReference type="ChEBI" id="CHEBI:74415"/>
        <dbReference type="EC" id="2.5.1.75"/>
    </reaction>
</comment>